<dbReference type="OrthoDB" id="3248986at2759"/>
<evidence type="ECO:0000313" key="3">
    <source>
        <dbReference type="Proteomes" id="UP000807353"/>
    </source>
</evidence>
<name>A0A9P5XTN7_9AGAR</name>
<evidence type="ECO:0000313" key="2">
    <source>
        <dbReference type="EMBL" id="KAF9455510.1"/>
    </source>
</evidence>
<organism evidence="2 3">
    <name type="scientific">Collybia nuda</name>
    <dbReference type="NCBI Taxonomy" id="64659"/>
    <lineage>
        <taxon>Eukaryota</taxon>
        <taxon>Fungi</taxon>
        <taxon>Dikarya</taxon>
        <taxon>Basidiomycota</taxon>
        <taxon>Agaricomycotina</taxon>
        <taxon>Agaricomycetes</taxon>
        <taxon>Agaricomycetidae</taxon>
        <taxon>Agaricales</taxon>
        <taxon>Tricholomatineae</taxon>
        <taxon>Clitocybaceae</taxon>
        <taxon>Collybia</taxon>
    </lineage>
</organism>
<accession>A0A9P5XTN7</accession>
<gene>
    <name evidence="2" type="ORF">BDZ94DRAFT_1365672</name>
</gene>
<dbReference type="AlphaFoldDB" id="A0A9P5XTN7"/>
<dbReference type="PANTHER" id="PTHR46579">
    <property type="entry name" value="F5/8 TYPE C DOMAIN-CONTAINING PROTEIN-RELATED"/>
    <property type="match status" value="1"/>
</dbReference>
<proteinExistence type="predicted"/>
<reference evidence="2" key="1">
    <citation type="submission" date="2020-11" db="EMBL/GenBank/DDBJ databases">
        <authorList>
            <consortium name="DOE Joint Genome Institute"/>
            <person name="Ahrendt S."/>
            <person name="Riley R."/>
            <person name="Andreopoulos W."/>
            <person name="Labutti K."/>
            <person name="Pangilinan J."/>
            <person name="Ruiz-Duenas F.J."/>
            <person name="Barrasa J.M."/>
            <person name="Sanchez-Garcia M."/>
            <person name="Camarero S."/>
            <person name="Miyauchi S."/>
            <person name="Serrano A."/>
            <person name="Linde D."/>
            <person name="Babiker R."/>
            <person name="Drula E."/>
            <person name="Ayuso-Fernandez I."/>
            <person name="Pacheco R."/>
            <person name="Padilla G."/>
            <person name="Ferreira P."/>
            <person name="Barriuso J."/>
            <person name="Kellner H."/>
            <person name="Castanera R."/>
            <person name="Alfaro M."/>
            <person name="Ramirez L."/>
            <person name="Pisabarro A.G."/>
            <person name="Kuo A."/>
            <person name="Tritt A."/>
            <person name="Lipzen A."/>
            <person name="He G."/>
            <person name="Yan M."/>
            <person name="Ng V."/>
            <person name="Cullen D."/>
            <person name="Martin F."/>
            <person name="Rosso M.-N."/>
            <person name="Henrissat B."/>
            <person name="Hibbett D."/>
            <person name="Martinez A.T."/>
            <person name="Grigoriev I.V."/>
        </authorList>
    </citation>
    <scope>NUCLEOTIDE SEQUENCE</scope>
    <source>
        <strain evidence="2">CBS 247.69</strain>
    </source>
</reference>
<feature type="region of interest" description="Disordered" evidence="1">
    <location>
        <begin position="154"/>
        <end position="174"/>
    </location>
</feature>
<protein>
    <submittedName>
        <fullName evidence="2">Uncharacterized protein</fullName>
    </submittedName>
</protein>
<keyword evidence="3" id="KW-1185">Reference proteome</keyword>
<evidence type="ECO:0000256" key="1">
    <source>
        <dbReference type="SAM" id="MobiDB-lite"/>
    </source>
</evidence>
<dbReference type="EMBL" id="MU150636">
    <property type="protein sequence ID" value="KAF9455510.1"/>
    <property type="molecule type" value="Genomic_DNA"/>
</dbReference>
<sequence>MPPALTAGSDHDEPQVRLAYLQAVKSNVYGHLTVQQATDQLNSTLDALLVADKLPEFPRPVRTLAGAKARLGIDPDLYITQYTICPVCWKHITPKQMQELESPQCQVSDCPGILYKETRDSKKRLIKIPYLVNPQTSIIASLRRMFMRPGWAKSLKDSRRSPHNHPKRNDNEDFVMRDMDDATEWYEPQTNILREVGSNGTVRDVSANETAPRLTDHRYGLHLTMNADWFGLLEGRPHSSGPIYCSIDDLPREDRFLQVNVLCPCILPGPKEPNQIQLNHALEPPIKEIAILKNGVYLFLYTQADVYADLFLLNCDTPAIRKFNGVAGHGHNIHPCFYCDTTLPDIDTQKGYDNNAAPAREKGILDGYGIRWSPLNLIPGWRPVSLAVLDFMHNIFLGVISHLFTTVLFSSYMFSGIGGINSPKQKFEDLINAVKWPSHVTRLPKNLGENQSLKKADEWRRLLTITPVLLWWVWKDDDDEIPDSASPIPPNAKHVPEHSRNCKSLYDTILLLCAGVRILASRTITMAQAHLGQNFLLQYCQRCLDLKIHLVINHHLSMHYIGMIKRFGPVYGWWLFAFERFNGMLEKVNVNGHDGGRMEVTLLRNWVQTHLLYELLLSLPDNAHELERKILDQIVKDEARQRGGMVTQIAVFRSEASTDGVKLPKRRKEKFVDLHSLDPVGRVYPLLLEYVQQLWPDLQLVDEYSQDPGTLFWGRKSATIINYVRKNGIRYGCTSSQRTQADSFAFIVKDGRRILAELNTLLVVHVANKDPHVCALVCRFTSDENIPTFPWDFLASLLGIHVSYANAFEELEVIPISAVDAPLALIPIHSRKIHQDLWVSFSFDHTGAEPEDFDDEDYE</sequence>
<dbReference type="Proteomes" id="UP000807353">
    <property type="component" value="Unassembled WGS sequence"/>
</dbReference>
<dbReference type="PANTHER" id="PTHR46579:SF1">
    <property type="entry name" value="F5_8 TYPE C DOMAIN-CONTAINING PROTEIN"/>
    <property type="match status" value="1"/>
</dbReference>
<comment type="caution">
    <text evidence="2">The sequence shown here is derived from an EMBL/GenBank/DDBJ whole genome shotgun (WGS) entry which is preliminary data.</text>
</comment>